<keyword evidence="3" id="KW-1185">Reference proteome</keyword>
<feature type="region of interest" description="Disordered" evidence="1">
    <location>
        <begin position="1"/>
        <end position="25"/>
    </location>
</feature>
<dbReference type="GO" id="GO:0006281">
    <property type="term" value="P:DNA repair"/>
    <property type="evidence" value="ECO:0007669"/>
    <property type="project" value="TreeGrafter"/>
</dbReference>
<evidence type="ECO:0000313" key="2">
    <source>
        <dbReference type="EMBL" id="CAE8584308.1"/>
    </source>
</evidence>
<protein>
    <submittedName>
        <fullName evidence="2">Uncharacterized protein</fullName>
    </submittedName>
</protein>
<comment type="caution">
    <text evidence="2">The sequence shown here is derived from an EMBL/GenBank/DDBJ whole genome shotgun (WGS) entry which is preliminary data.</text>
</comment>
<dbReference type="Pfam" id="PF00702">
    <property type="entry name" value="Hydrolase"/>
    <property type="match status" value="1"/>
</dbReference>
<dbReference type="GO" id="GO:0005829">
    <property type="term" value="C:cytosol"/>
    <property type="evidence" value="ECO:0007669"/>
    <property type="project" value="TreeGrafter"/>
</dbReference>
<dbReference type="Proteomes" id="UP000654075">
    <property type="component" value="Unassembled WGS sequence"/>
</dbReference>
<dbReference type="InterPro" id="IPR036412">
    <property type="entry name" value="HAD-like_sf"/>
</dbReference>
<proteinExistence type="predicted"/>
<gene>
    <name evidence="2" type="ORF">PGLA1383_LOCUS3244</name>
</gene>
<dbReference type="InterPro" id="IPR050155">
    <property type="entry name" value="HAD-like_hydrolase_sf"/>
</dbReference>
<dbReference type="PANTHER" id="PTHR43434:SF21">
    <property type="entry name" value="SLL0295 PROTEIN"/>
    <property type="match status" value="1"/>
</dbReference>
<dbReference type="SUPFAM" id="SSF56784">
    <property type="entry name" value="HAD-like"/>
    <property type="match status" value="1"/>
</dbReference>
<dbReference type="AlphaFoldDB" id="A0A813DCU5"/>
<organism evidence="2 3">
    <name type="scientific">Polarella glacialis</name>
    <name type="common">Dinoflagellate</name>
    <dbReference type="NCBI Taxonomy" id="89957"/>
    <lineage>
        <taxon>Eukaryota</taxon>
        <taxon>Sar</taxon>
        <taxon>Alveolata</taxon>
        <taxon>Dinophyceae</taxon>
        <taxon>Suessiales</taxon>
        <taxon>Suessiaceae</taxon>
        <taxon>Polarella</taxon>
    </lineage>
</organism>
<feature type="compositionally biased region" description="Low complexity" evidence="1">
    <location>
        <begin position="8"/>
        <end position="24"/>
    </location>
</feature>
<evidence type="ECO:0000313" key="3">
    <source>
        <dbReference type="Proteomes" id="UP000654075"/>
    </source>
</evidence>
<feature type="region of interest" description="Disordered" evidence="1">
    <location>
        <begin position="66"/>
        <end position="87"/>
    </location>
</feature>
<dbReference type="Gene3D" id="3.40.50.1000">
    <property type="entry name" value="HAD superfamily/HAD-like"/>
    <property type="match status" value="1"/>
</dbReference>
<accession>A0A813DCU5</accession>
<dbReference type="InterPro" id="IPR023214">
    <property type="entry name" value="HAD_sf"/>
</dbReference>
<evidence type="ECO:0000256" key="1">
    <source>
        <dbReference type="SAM" id="MobiDB-lite"/>
    </source>
</evidence>
<reference evidence="2" key="1">
    <citation type="submission" date="2021-02" db="EMBL/GenBank/DDBJ databases">
        <authorList>
            <person name="Dougan E. K."/>
            <person name="Rhodes N."/>
            <person name="Thang M."/>
            <person name="Chan C."/>
        </authorList>
    </citation>
    <scope>NUCLEOTIDE SEQUENCE</scope>
</reference>
<sequence>QPVPARWPGPVGTPATSSGTGSSSRRCGWCRPATVLAPVVAAAACFGPRRRRCRLLGAREFGRAAPATPAVPSGLAGTRRHSDGRLRRSTVAAGSDVEDAASKMVFCFDFDGVVCDSVNESSTTAWMHAKELWPSASLGKSPEPFLGPMRQVRPVVETGWENTLLIQILSEAGVGEVRQQQKGGGAMRQMPGVMPAYGMGVTEDTGTRGGSNQVTDMICRTVLNDWESMRDKRLQELALEPQALIKEFGEVRDKWMAKNTESWLARNQPYEGVPDIIDAMMSRGAEVFVITTKQRRFATTLLKDFGLEFPDDHLFALEDGPKTEVLKSLLAREEYAGKTFHFIEDKLSTLRKVAKDPDLGAVQLHLAEWGYCTEKDRKVVSASIVDGVSILNIKGLESLGVPEPWIY</sequence>
<dbReference type="PANTHER" id="PTHR43434">
    <property type="entry name" value="PHOSPHOGLYCOLATE PHOSPHATASE"/>
    <property type="match status" value="1"/>
</dbReference>
<feature type="non-terminal residue" evidence="2">
    <location>
        <position position="407"/>
    </location>
</feature>
<dbReference type="GO" id="GO:0008967">
    <property type="term" value="F:phosphoglycolate phosphatase activity"/>
    <property type="evidence" value="ECO:0007669"/>
    <property type="project" value="TreeGrafter"/>
</dbReference>
<dbReference type="EMBL" id="CAJNNV010001100">
    <property type="protein sequence ID" value="CAE8584308.1"/>
    <property type="molecule type" value="Genomic_DNA"/>
</dbReference>
<dbReference type="OrthoDB" id="446115at2759"/>
<name>A0A813DCU5_POLGL</name>